<organism evidence="1 2">
    <name type="scientific">Mycobacterium lentiflavum</name>
    <dbReference type="NCBI Taxonomy" id="141349"/>
    <lineage>
        <taxon>Bacteria</taxon>
        <taxon>Bacillati</taxon>
        <taxon>Actinomycetota</taxon>
        <taxon>Actinomycetes</taxon>
        <taxon>Mycobacteriales</taxon>
        <taxon>Mycobacteriaceae</taxon>
        <taxon>Mycobacterium</taxon>
        <taxon>Mycobacterium simiae complex</taxon>
    </lineage>
</organism>
<accession>A0ABY3V1A8</accession>
<reference evidence="1" key="1">
    <citation type="submission" date="2022-08" db="EMBL/GenBank/DDBJ databases">
        <title>Complete genome sequence of 14 non-tuberculosis mycobacteria type-strains.</title>
        <authorList>
            <person name="Igarashi Y."/>
            <person name="Osugi A."/>
            <person name="Mitarai S."/>
        </authorList>
    </citation>
    <scope>NUCLEOTIDE SEQUENCE</scope>
    <source>
        <strain evidence="1">ATCC 51985</strain>
    </source>
</reference>
<dbReference type="RefSeq" id="WP_156781020.1">
    <property type="nucleotide sequence ID" value="NZ_CP092426.2"/>
</dbReference>
<name>A0ABY3V1A8_MYCLN</name>
<gene>
    <name evidence="1" type="ORF">MJO58_28635</name>
</gene>
<sequence length="181" mass="20637">MSLAVFEDAVRAHFSNSPATWQVLPHREYGGWQLVDRHGAIIDRCLTQAQAERHRHSGPDAQRWYQRTDWYLGYDPNGRTLTGPEQLIVDDLTRPILEAAHAFHRATDSRRVRYIDQAADDDRIWDAVELPNGRYQVRGDYFHTYTATALEFLDDQAAAATTDLAAFLRQLITPAALLCTV</sequence>
<protein>
    <submittedName>
        <fullName evidence="1">Uncharacterized protein</fullName>
    </submittedName>
</protein>
<dbReference type="EMBL" id="CP092426">
    <property type="protein sequence ID" value="ULP45609.1"/>
    <property type="molecule type" value="Genomic_DNA"/>
</dbReference>
<keyword evidence="1" id="KW-0614">Plasmid</keyword>
<proteinExistence type="predicted"/>
<geneLocation type="plasmid" evidence="1 2">
    <name>unnamed3</name>
</geneLocation>
<evidence type="ECO:0000313" key="1">
    <source>
        <dbReference type="EMBL" id="ULP45609.1"/>
    </source>
</evidence>
<evidence type="ECO:0000313" key="2">
    <source>
        <dbReference type="Proteomes" id="UP001055171"/>
    </source>
</evidence>
<dbReference type="Proteomes" id="UP001055171">
    <property type="component" value="Plasmid unnamed3"/>
</dbReference>
<keyword evidence="2" id="KW-1185">Reference proteome</keyword>